<reference evidence="1 2" key="1">
    <citation type="journal article" date="2018" name="Int. J. Syst. Evol. Microbiol.">
        <title>Uliginosibacterium sediminicola sp. nov., isolated from freshwater sediment.</title>
        <authorList>
            <person name="Hwang W.M."/>
            <person name="Kim S.M."/>
            <person name="Kang K."/>
            <person name="Ahn T.Y."/>
        </authorList>
    </citation>
    <scope>NUCLEOTIDE SEQUENCE [LARGE SCALE GENOMIC DNA]</scope>
    <source>
        <strain evidence="1 2">M1-21</strain>
    </source>
</reference>
<comment type="caution">
    <text evidence="1">The sequence shown here is derived from an EMBL/GenBank/DDBJ whole genome shotgun (WGS) entry which is preliminary data.</text>
</comment>
<proteinExistence type="predicted"/>
<dbReference type="Gene3D" id="3.30.565.10">
    <property type="entry name" value="Histidine kinase-like ATPase, C-terminal domain"/>
    <property type="match status" value="1"/>
</dbReference>
<evidence type="ECO:0000313" key="2">
    <source>
        <dbReference type="Proteomes" id="UP001410394"/>
    </source>
</evidence>
<protein>
    <submittedName>
        <fullName evidence="1">ATP-binding protein</fullName>
    </submittedName>
</protein>
<organism evidence="1 2">
    <name type="scientific">Uliginosibacterium sediminicola</name>
    <dbReference type="NCBI Taxonomy" id="2024550"/>
    <lineage>
        <taxon>Bacteria</taxon>
        <taxon>Pseudomonadati</taxon>
        <taxon>Pseudomonadota</taxon>
        <taxon>Betaproteobacteria</taxon>
        <taxon>Rhodocyclales</taxon>
        <taxon>Zoogloeaceae</taxon>
        <taxon>Uliginosibacterium</taxon>
    </lineage>
</organism>
<dbReference type="GO" id="GO:0005524">
    <property type="term" value="F:ATP binding"/>
    <property type="evidence" value="ECO:0007669"/>
    <property type="project" value="UniProtKB-KW"/>
</dbReference>
<dbReference type="Proteomes" id="UP001410394">
    <property type="component" value="Unassembled WGS sequence"/>
</dbReference>
<accession>A0ABU9YVJ9</accession>
<dbReference type="EMBL" id="JBDIVE010000001">
    <property type="protein sequence ID" value="MEN3067583.1"/>
    <property type="molecule type" value="Genomic_DNA"/>
</dbReference>
<dbReference type="RefSeq" id="WP_345918345.1">
    <property type="nucleotide sequence ID" value="NZ_JBDIVE010000001.1"/>
</dbReference>
<keyword evidence="1" id="KW-0067">ATP-binding</keyword>
<keyword evidence="2" id="KW-1185">Reference proteome</keyword>
<sequence>MSQYIPFAVDTSRILELLAKQIYQSPLALLRENTQNAFDATLLRAQRESGYEAVIEIEVTAEKIVVRDNGIGMTSDDLKEHFWKAGSSSKNTEEARRAGVVGTFGIGAMANFGIANEIEVATESAVTGQRTRCVAKRDELKFNQDCISAEDQAPTGRVGTEIVAQVAPGTPIDVNNVKAYVSDFVAFLQTRVTFNGEVLSRQPVEKAVPAVAAVWSVDTKGESLSPRLLADVSMRVSVNGDIGLHIENMTWNGSPLEGRLFLRSGVASIRTFRSGFGLATTSVGSVYQFGGVADLRAFQPTAGREALTTESMQLLQSLIADIDNFASITLGGRPESDSSTPFMQWAANHARYDLCEYLKISVHPGERTTLGEIRTRSAVQEMPVYDGVESSVIASYSSEDRPLIQLSRSNPRRQCEVGFLKRFCRTTQVSNAPQITNVKKMNELSGAEAALAFRIETILESDYFLKATVRFGQISHGLAMLVEFNDADTFITLDPSGSTVAAVAALYQHEYVAFGSMVKDFVRNAIFPKVADKVPSSTRQGAEAFLRAIRKPREIFEYEDTDTSQLSSIWLDYTEGRISLSEAVGRSKQAVQNSVQIVDGGSAARVSDVVPDVVPNEQATHVLSNGDGAQNLDAAPAITRSDVSSAAKLLTIPADQPSLRGFRCFIALSEKVRSEMGDFFLQPHKTSIVWGGQKVLFIFLHHSGEVGLYYDLQTRDSISEHAGGAAFQTSTIVLKDAIYIPVPQAIESGFIPVASERKRFEIRADLLRVDGSMPK</sequence>
<dbReference type="SUPFAM" id="SSF55874">
    <property type="entry name" value="ATPase domain of HSP90 chaperone/DNA topoisomerase II/histidine kinase"/>
    <property type="match status" value="1"/>
</dbReference>
<gene>
    <name evidence="1" type="ORF">ABDB84_03765</name>
</gene>
<name>A0ABU9YVJ9_9RHOO</name>
<evidence type="ECO:0000313" key="1">
    <source>
        <dbReference type="EMBL" id="MEN3067583.1"/>
    </source>
</evidence>
<keyword evidence="1" id="KW-0547">Nucleotide-binding</keyword>
<dbReference type="Pfam" id="PF13589">
    <property type="entry name" value="HATPase_c_3"/>
    <property type="match status" value="1"/>
</dbReference>
<dbReference type="InterPro" id="IPR036890">
    <property type="entry name" value="HATPase_C_sf"/>
</dbReference>